<reference evidence="2 3" key="1">
    <citation type="journal article" date="2016" name="Nat. Commun.">
        <title>Thousands of microbial genomes shed light on interconnected biogeochemical processes in an aquifer system.</title>
        <authorList>
            <person name="Anantharaman K."/>
            <person name="Brown C.T."/>
            <person name="Hug L.A."/>
            <person name="Sharon I."/>
            <person name="Castelle C.J."/>
            <person name="Probst A.J."/>
            <person name="Thomas B.C."/>
            <person name="Singh A."/>
            <person name="Wilkins M.J."/>
            <person name="Karaoz U."/>
            <person name="Brodie E.L."/>
            <person name="Williams K.H."/>
            <person name="Hubbard S.S."/>
            <person name="Banfield J.F."/>
        </authorList>
    </citation>
    <scope>NUCLEOTIDE SEQUENCE [LARGE SCALE GENOMIC DNA]</scope>
</reference>
<dbReference type="Gene3D" id="2.115.10.20">
    <property type="entry name" value="Glycosyl hydrolase domain, family 43"/>
    <property type="match status" value="1"/>
</dbReference>
<feature type="transmembrane region" description="Helical" evidence="1">
    <location>
        <begin position="7"/>
        <end position="29"/>
    </location>
</feature>
<sequence>MPKQKGFVLLIIIIALAVVAIAGFALISFQKPSDQLQIHPQVEKPKSAQQESKWQEKGVAVAGQYADAEVVDLGNGQWRIYYSIEPEVFGNKLEVFSSVSSDGVNWQKEEGVRKEFATFPDVVKLSDGRWRMYFQNAGVIKSALSSDGLSWVDESGVRISKSEAGFNLEDVGAQGSIRLDDGIFVMLYRGTINEPYKSGEKLPNKDTHVYFWATSKDGLNFEKKGLAIDSRNETLLGAADGAEWVRWDDGSLRVYIWSYAGVFHVTYKNETFSEPVFDFTTAKPDKMAKFSPNPPGDPTLVKINGKWFMYYGQHTKGIYYATN</sequence>
<dbReference type="STRING" id="1797785.A3B45_05145"/>
<comment type="caution">
    <text evidence="2">The sequence shown here is derived from an EMBL/GenBank/DDBJ whole genome shotgun (WGS) entry which is preliminary data.</text>
</comment>
<gene>
    <name evidence="2" type="ORF">A3B45_05145</name>
</gene>
<keyword evidence="1" id="KW-0812">Transmembrane</keyword>
<accession>A0A1F5KUC0</accession>
<keyword evidence="1" id="KW-1133">Transmembrane helix</keyword>
<dbReference type="AlphaFoldDB" id="A0A1F5KUC0"/>
<dbReference type="EMBL" id="MFDM01000001">
    <property type="protein sequence ID" value="OGE44506.1"/>
    <property type="molecule type" value="Genomic_DNA"/>
</dbReference>
<evidence type="ECO:0008006" key="4">
    <source>
        <dbReference type="Google" id="ProtNLM"/>
    </source>
</evidence>
<keyword evidence="1" id="KW-0472">Membrane</keyword>
<proteinExistence type="predicted"/>
<dbReference type="InterPro" id="IPR023296">
    <property type="entry name" value="Glyco_hydro_beta-prop_sf"/>
</dbReference>
<organism evidence="2 3">
    <name type="scientific">Candidatus Daviesbacteria bacterium RIFCSPLOWO2_01_FULL_39_12</name>
    <dbReference type="NCBI Taxonomy" id="1797785"/>
    <lineage>
        <taxon>Bacteria</taxon>
        <taxon>Candidatus Daviesiibacteriota</taxon>
    </lineage>
</organism>
<evidence type="ECO:0000313" key="2">
    <source>
        <dbReference type="EMBL" id="OGE44506.1"/>
    </source>
</evidence>
<evidence type="ECO:0000256" key="1">
    <source>
        <dbReference type="SAM" id="Phobius"/>
    </source>
</evidence>
<dbReference type="Proteomes" id="UP000178565">
    <property type="component" value="Unassembled WGS sequence"/>
</dbReference>
<name>A0A1F5KUC0_9BACT</name>
<dbReference type="SUPFAM" id="SSF75005">
    <property type="entry name" value="Arabinanase/levansucrase/invertase"/>
    <property type="match status" value="1"/>
</dbReference>
<protein>
    <recommendedName>
        <fullName evidence="4">Glycosyl hydrolase family 32 N-terminal domain-containing protein</fullName>
    </recommendedName>
</protein>
<evidence type="ECO:0000313" key="3">
    <source>
        <dbReference type="Proteomes" id="UP000178565"/>
    </source>
</evidence>